<protein>
    <submittedName>
        <fullName evidence="1">Uncharacterized protein</fullName>
    </submittedName>
</protein>
<dbReference type="OrthoDB" id="481082at2"/>
<gene>
    <name evidence="1" type="ORF">FXN63_13085</name>
</gene>
<keyword evidence="2" id="KW-1185">Reference proteome</keyword>
<organism evidence="1 2">
    <name type="scientific">Pigmentiphaga aceris</name>
    <dbReference type="NCBI Taxonomy" id="1940612"/>
    <lineage>
        <taxon>Bacteria</taxon>
        <taxon>Pseudomonadati</taxon>
        <taxon>Pseudomonadota</taxon>
        <taxon>Betaproteobacteria</taxon>
        <taxon>Burkholderiales</taxon>
        <taxon>Alcaligenaceae</taxon>
        <taxon>Pigmentiphaga</taxon>
    </lineage>
</organism>
<dbReference type="KEGG" id="pacr:FXN63_13085"/>
<reference evidence="1 2" key="1">
    <citation type="submission" date="2019-08" db="EMBL/GenBank/DDBJ databases">
        <title>Amphibian skin-associated Pigmentiphaga: genome sequence and occurrence across geography and hosts.</title>
        <authorList>
            <person name="Bletz M.C."/>
            <person name="Bunk B."/>
            <person name="Sproeer C."/>
            <person name="Biwer P."/>
            <person name="Reiter S."/>
            <person name="Rabemananjara F.C.E."/>
            <person name="Schulz S."/>
            <person name="Overmann J."/>
            <person name="Vences M."/>
        </authorList>
    </citation>
    <scope>NUCLEOTIDE SEQUENCE [LARGE SCALE GENOMIC DNA]</scope>
    <source>
        <strain evidence="1 2">Mada1488</strain>
    </source>
</reference>
<evidence type="ECO:0000313" key="2">
    <source>
        <dbReference type="Proteomes" id="UP000325161"/>
    </source>
</evidence>
<dbReference type="Proteomes" id="UP000325161">
    <property type="component" value="Chromosome"/>
</dbReference>
<accession>A0A5C0B5B2</accession>
<proteinExistence type="predicted"/>
<name>A0A5C0B5B2_9BURK</name>
<dbReference type="EMBL" id="CP043046">
    <property type="protein sequence ID" value="QEI09294.1"/>
    <property type="molecule type" value="Genomic_DNA"/>
</dbReference>
<sequence>MSLGLGFCVLNAQATPPAAAPTSPSSAVAPPLAPPPPFTPSFAVEPPAASALDADAMARPLAQSEVKRMLINPFGEIDGLRLADGTIVKFPPHLADELLRIAQPGQTVRIVGRLDAPGIVKADAIINIATAQTVYDQPPAAGAARPLPPHLRAQKLQEQRVEGYIDKVLVDRRGEANGVILTDGSIARFSPDTVPVTLRPGEPFAAAGLGTRNGYGTSLEVISIGTRLSALQPLYNRAP</sequence>
<dbReference type="AlphaFoldDB" id="A0A5C0B5B2"/>
<evidence type="ECO:0000313" key="1">
    <source>
        <dbReference type="EMBL" id="QEI09294.1"/>
    </source>
</evidence>